<dbReference type="Pfam" id="PF04542">
    <property type="entry name" value="Sigma70_r2"/>
    <property type="match status" value="1"/>
</dbReference>
<dbReference type="PANTHER" id="PTHR43133">
    <property type="entry name" value="RNA POLYMERASE ECF-TYPE SIGMA FACTO"/>
    <property type="match status" value="1"/>
</dbReference>
<accession>A0A2Y8ZRY8</accession>
<keyword evidence="2" id="KW-0805">Transcription regulation</keyword>
<reference evidence="8" key="1">
    <citation type="submission" date="2016-10" db="EMBL/GenBank/DDBJ databases">
        <authorList>
            <person name="Varghese N."/>
            <person name="Submissions S."/>
        </authorList>
    </citation>
    <scope>NUCLEOTIDE SEQUENCE [LARGE SCALE GENOMIC DNA]</scope>
    <source>
        <strain evidence="8">DSM 22951</strain>
    </source>
</reference>
<name>A0A2Y8ZRY8_9MICO</name>
<dbReference type="GO" id="GO:0003677">
    <property type="term" value="F:DNA binding"/>
    <property type="evidence" value="ECO:0007669"/>
    <property type="project" value="UniProtKB-KW"/>
</dbReference>
<keyword evidence="4" id="KW-0238">DNA-binding</keyword>
<dbReference type="EMBL" id="UESZ01000001">
    <property type="protein sequence ID" value="SSA34684.1"/>
    <property type="molecule type" value="Genomic_DNA"/>
</dbReference>
<dbReference type="InterPro" id="IPR039425">
    <property type="entry name" value="RNA_pol_sigma-70-like"/>
</dbReference>
<dbReference type="InterPro" id="IPR036388">
    <property type="entry name" value="WH-like_DNA-bd_sf"/>
</dbReference>
<evidence type="ECO:0000256" key="3">
    <source>
        <dbReference type="ARBA" id="ARBA00023082"/>
    </source>
</evidence>
<evidence type="ECO:0000256" key="1">
    <source>
        <dbReference type="ARBA" id="ARBA00010641"/>
    </source>
</evidence>
<evidence type="ECO:0000313" key="8">
    <source>
        <dbReference type="Proteomes" id="UP000250028"/>
    </source>
</evidence>
<sequence>MDDGHVSDAMAPSPSDAELPVWDLAATAFREWVDGTAKVDPLVQVMTPVLWHVVRACGLHEDDARDVVQSTWLALVRNRDHIADPQAIASWLTISARREAWRVARRSRLQTSTDPEILQDVDLDRSDLATHSVDPADSAAIDDDNRHLWLAVAKLDERCQKLLRIVAFEQRPDYRSIATELDMKVGSIGPTRSRCLQKLRTQLGETMEDEES</sequence>
<dbReference type="InterPro" id="IPR014284">
    <property type="entry name" value="RNA_pol_sigma-70_dom"/>
</dbReference>
<keyword evidence="5" id="KW-0804">Transcription</keyword>
<dbReference type="Gene3D" id="1.10.1740.10">
    <property type="match status" value="1"/>
</dbReference>
<evidence type="ECO:0000256" key="2">
    <source>
        <dbReference type="ARBA" id="ARBA00023015"/>
    </source>
</evidence>
<evidence type="ECO:0000259" key="6">
    <source>
        <dbReference type="Pfam" id="PF04542"/>
    </source>
</evidence>
<keyword evidence="3" id="KW-0731">Sigma factor</keyword>
<proteinExistence type="inferred from homology"/>
<dbReference type="RefSeq" id="WP_245934073.1">
    <property type="nucleotide sequence ID" value="NZ_QGDN01000001.1"/>
</dbReference>
<protein>
    <submittedName>
        <fullName evidence="7">RNA polymerase sigma factor, sigma-70 family</fullName>
    </submittedName>
</protein>
<dbReference type="NCBIfam" id="TIGR02937">
    <property type="entry name" value="sigma70-ECF"/>
    <property type="match status" value="1"/>
</dbReference>
<dbReference type="InterPro" id="IPR013324">
    <property type="entry name" value="RNA_pol_sigma_r3/r4-like"/>
</dbReference>
<feature type="domain" description="RNA polymerase sigma-70 region 2" evidence="6">
    <location>
        <begin position="46"/>
        <end position="108"/>
    </location>
</feature>
<evidence type="ECO:0000256" key="4">
    <source>
        <dbReference type="ARBA" id="ARBA00023125"/>
    </source>
</evidence>
<dbReference type="GO" id="GO:0016987">
    <property type="term" value="F:sigma factor activity"/>
    <property type="evidence" value="ECO:0007669"/>
    <property type="project" value="UniProtKB-KW"/>
</dbReference>
<dbReference type="AlphaFoldDB" id="A0A2Y8ZRY8"/>
<dbReference type="SUPFAM" id="SSF88946">
    <property type="entry name" value="Sigma2 domain of RNA polymerase sigma factors"/>
    <property type="match status" value="1"/>
</dbReference>
<evidence type="ECO:0000256" key="5">
    <source>
        <dbReference type="ARBA" id="ARBA00023163"/>
    </source>
</evidence>
<organism evidence="7 8">
    <name type="scientific">Branchiibius hedensis</name>
    <dbReference type="NCBI Taxonomy" id="672460"/>
    <lineage>
        <taxon>Bacteria</taxon>
        <taxon>Bacillati</taxon>
        <taxon>Actinomycetota</taxon>
        <taxon>Actinomycetes</taxon>
        <taxon>Micrococcales</taxon>
        <taxon>Dermacoccaceae</taxon>
        <taxon>Branchiibius</taxon>
    </lineage>
</organism>
<dbReference type="GO" id="GO:0006352">
    <property type="term" value="P:DNA-templated transcription initiation"/>
    <property type="evidence" value="ECO:0007669"/>
    <property type="project" value="InterPro"/>
</dbReference>
<keyword evidence="8" id="KW-1185">Reference proteome</keyword>
<dbReference type="InterPro" id="IPR013325">
    <property type="entry name" value="RNA_pol_sigma_r2"/>
</dbReference>
<dbReference type="PANTHER" id="PTHR43133:SF8">
    <property type="entry name" value="RNA POLYMERASE SIGMA FACTOR HI_1459-RELATED"/>
    <property type="match status" value="1"/>
</dbReference>
<evidence type="ECO:0000313" key="7">
    <source>
        <dbReference type="EMBL" id="SSA34684.1"/>
    </source>
</evidence>
<dbReference type="Proteomes" id="UP000250028">
    <property type="component" value="Unassembled WGS sequence"/>
</dbReference>
<dbReference type="InterPro" id="IPR007627">
    <property type="entry name" value="RNA_pol_sigma70_r2"/>
</dbReference>
<gene>
    <name evidence="7" type="ORF">SAMN04489750_2009</name>
</gene>
<dbReference type="SUPFAM" id="SSF88659">
    <property type="entry name" value="Sigma3 and sigma4 domains of RNA polymerase sigma factors"/>
    <property type="match status" value="1"/>
</dbReference>
<dbReference type="Gene3D" id="1.10.10.10">
    <property type="entry name" value="Winged helix-like DNA-binding domain superfamily/Winged helix DNA-binding domain"/>
    <property type="match status" value="1"/>
</dbReference>
<comment type="similarity">
    <text evidence="1">Belongs to the sigma-70 factor family. ECF subfamily.</text>
</comment>